<dbReference type="InterPro" id="IPR053790">
    <property type="entry name" value="P5CR-like_CS"/>
</dbReference>
<sequence length="54" mass="5606">VQRSGKSLAELQRMVTSPGGTTAEALLQLEKGGFSELVKQAVSAAYDKAKKLGG</sequence>
<dbReference type="PROSITE" id="PS00521">
    <property type="entry name" value="P5CR"/>
    <property type="match status" value="1"/>
</dbReference>
<gene>
    <name evidence="2" type="ORF">S06H3_38619</name>
</gene>
<feature type="domain" description="Pyrroline-5-carboxylate reductase dimerisation" evidence="1">
    <location>
        <begin position="4"/>
        <end position="52"/>
    </location>
</feature>
<dbReference type="EMBL" id="BARV01023552">
    <property type="protein sequence ID" value="GAI38051.1"/>
    <property type="molecule type" value="Genomic_DNA"/>
</dbReference>
<name>X1P6H5_9ZZZZ</name>
<dbReference type="Gene3D" id="1.10.3730.10">
    <property type="entry name" value="ProC C-terminal domain-like"/>
    <property type="match status" value="1"/>
</dbReference>
<comment type="caution">
    <text evidence="2">The sequence shown here is derived from an EMBL/GenBank/DDBJ whole genome shotgun (WGS) entry which is preliminary data.</text>
</comment>
<dbReference type="Pfam" id="PF14748">
    <property type="entry name" value="P5CR_dimer"/>
    <property type="match status" value="1"/>
</dbReference>
<protein>
    <recommendedName>
        <fullName evidence="1">Pyrroline-5-carboxylate reductase dimerisation domain-containing protein</fullName>
    </recommendedName>
</protein>
<dbReference type="AlphaFoldDB" id="X1P6H5"/>
<evidence type="ECO:0000259" key="1">
    <source>
        <dbReference type="Pfam" id="PF14748"/>
    </source>
</evidence>
<evidence type="ECO:0000313" key="2">
    <source>
        <dbReference type="EMBL" id="GAI38051.1"/>
    </source>
</evidence>
<proteinExistence type="predicted"/>
<organism evidence="2">
    <name type="scientific">marine sediment metagenome</name>
    <dbReference type="NCBI Taxonomy" id="412755"/>
    <lineage>
        <taxon>unclassified sequences</taxon>
        <taxon>metagenomes</taxon>
        <taxon>ecological metagenomes</taxon>
    </lineage>
</organism>
<dbReference type="InterPro" id="IPR029036">
    <property type="entry name" value="P5CR_dimer"/>
</dbReference>
<dbReference type="SUPFAM" id="SSF48179">
    <property type="entry name" value="6-phosphogluconate dehydrogenase C-terminal domain-like"/>
    <property type="match status" value="1"/>
</dbReference>
<accession>X1P6H5</accession>
<dbReference type="InterPro" id="IPR008927">
    <property type="entry name" value="6-PGluconate_DH-like_C_sf"/>
</dbReference>
<reference evidence="2" key="1">
    <citation type="journal article" date="2014" name="Front. Microbiol.">
        <title>High frequency of phylogenetically diverse reductive dehalogenase-homologous genes in deep subseafloor sedimentary metagenomes.</title>
        <authorList>
            <person name="Kawai M."/>
            <person name="Futagami T."/>
            <person name="Toyoda A."/>
            <person name="Takaki Y."/>
            <person name="Nishi S."/>
            <person name="Hori S."/>
            <person name="Arai W."/>
            <person name="Tsubouchi T."/>
            <person name="Morono Y."/>
            <person name="Uchiyama I."/>
            <person name="Ito T."/>
            <person name="Fujiyama A."/>
            <person name="Inagaki F."/>
            <person name="Takami H."/>
        </authorList>
    </citation>
    <scope>NUCLEOTIDE SEQUENCE</scope>
    <source>
        <strain evidence="2">Expedition CK06-06</strain>
    </source>
</reference>
<feature type="non-terminal residue" evidence="2">
    <location>
        <position position="1"/>
    </location>
</feature>